<sequence>MPGSEHPPGERHQGDQDESQRTARAALAAGPPALLRCCHLLVLPLGPTAPGSGGGGPWPGVGTPRGARRGRGRASGRATVPGATT</sequence>
<organism evidence="2 3">
    <name type="scientific">Streptomyces albus (strain ATCC 21838 / DSM 41398 / FERM P-419 / JCM 4703 / NBRC 107858)</name>
    <dbReference type="NCBI Taxonomy" id="1081613"/>
    <lineage>
        <taxon>Bacteria</taxon>
        <taxon>Bacillati</taxon>
        <taxon>Actinomycetota</taxon>
        <taxon>Actinomycetes</taxon>
        <taxon>Kitasatosporales</taxon>
        <taxon>Streptomycetaceae</taxon>
        <taxon>Streptomyces</taxon>
    </lineage>
</organism>
<dbReference type="EMBL" id="CP010519">
    <property type="protein sequence ID" value="AJE86796.1"/>
    <property type="molecule type" value="Genomic_DNA"/>
</dbReference>
<feature type="compositionally biased region" description="Basic and acidic residues" evidence="1">
    <location>
        <begin position="7"/>
        <end position="21"/>
    </location>
</feature>
<gene>
    <name evidence="2" type="ORF">SLNWT_6420</name>
</gene>
<feature type="compositionally biased region" description="Low complexity" evidence="1">
    <location>
        <begin position="75"/>
        <end position="85"/>
    </location>
</feature>
<evidence type="ECO:0000256" key="1">
    <source>
        <dbReference type="SAM" id="MobiDB-lite"/>
    </source>
</evidence>
<dbReference type="KEGG" id="sals:SLNWT_6420"/>
<dbReference type="Proteomes" id="UP000031523">
    <property type="component" value="Chromosome"/>
</dbReference>
<dbReference type="AlphaFoldDB" id="A0A0B5F7H0"/>
<evidence type="ECO:0000313" key="2">
    <source>
        <dbReference type="EMBL" id="AJE86796.1"/>
    </source>
</evidence>
<keyword evidence="3" id="KW-1185">Reference proteome</keyword>
<name>A0A0B5F7H0_STRA4</name>
<accession>A0A0B5F7H0</accession>
<feature type="region of interest" description="Disordered" evidence="1">
    <location>
        <begin position="44"/>
        <end position="85"/>
    </location>
</feature>
<reference evidence="2 3" key="1">
    <citation type="submission" date="2015-01" db="EMBL/GenBank/DDBJ databases">
        <title>Enhanced salinomycin production by adjusting the supply of polyketide extender units in Streptomyce albus DSM 41398.</title>
        <authorList>
            <person name="Lu C."/>
        </authorList>
    </citation>
    <scope>NUCLEOTIDE SEQUENCE [LARGE SCALE GENOMIC DNA]</scope>
    <source>
        <strain evidence="3">ATCC 21838 / DSM 41398 / FERM P-419 / JCM 4703 / NBRC 107858</strain>
    </source>
</reference>
<evidence type="ECO:0000313" key="3">
    <source>
        <dbReference type="Proteomes" id="UP000031523"/>
    </source>
</evidence>
<protein>
    <submittedName>
        <fullName evidence="2">Uncharacterized protein</fullName>
    </submittedName>
</protein>
<feature type="region of interest" description="Disordered" evidence="1">
    <location>
        <begin position="1"/>
        <end position="27"/>
    </location>
</feature>
<proteinExistence type="predicted"/>